<evidence type="ECO:0000313" key="1">
    <source>
        <dbReference type="EMBL" id="CAE0661843.1"/>
    </source>
</evidence>
<organism evidence="1">
    <name type="scientific">Lotharella globosa</name>
    <dbReference type="NCBI Taxonomy" id="91324"/>
    <lineage>
        <taxon>Eukaryota</taxon>
        <taxon>Sar</taxon>
        <taxon>Rhizaria</taxon>
        <taxon>Cercozoa</taxon>
        <taxon>Chlorarachniophyceae</taxon>
        <taxon>Lotharella</taxon>
    </lineage>
</organism>
<dbReference type="AlphaFoldDB" id="A0A7S4DPK4"/>
<gene>
    <name evidence="1" type="ORF">LGLO00237_LOCUS13438</name>
</gene>
<reference evidence="1" key="1">
    <citation type="submission" date="2021-01" db="EMBL/GenBank/DDBJ databases">
        <authorList>
            <person name="Corre E."/>
            <person name="Pelletier E."/>
            <person name="Niang G."/>
            <person name="Scheremetjew M."/>
            <person name="Finn R."/>
            <person name="Kale V."/>
            <person name="Holt S."/>
            <person name="Cochrane G."/>
            <person name="Meng A."/>
            <person name="Brown T."/>
            <person name="Cohen L."/>
        </authorList>
    </citation>
    <scope>NUCLEOTIDE SEQUENCE</scope>
    <source>
        <strain evidence="1">CCCM811</strain>
    </source>
</reference>
<accession>A0A7S4DPK4</accession>
<protein>
    <submittedName>
        <fullName evidence="1">Uncharacterized protein</fullName>
    </submittedName>
</protein>
<proteinExistence type="predicted"/>
<name>A0A7S4DPK4_9EUKA</name>
<sequence length="389" mass="43557">MTTATRSNKPWGCSCCCVTLGGEEDPRDMELRHALGFQSYYAGIFTRDLPFSMFFSPCADPCCCFVSLIAPWCVAARQRVQIIDLEGRDYYSCLNLDERLAKVWCCSEDSRFQKCNCMTCKFRGRCMMYTCALCESCLCLTLASQANRWSVQRLGEFRTNCCEDCVVWTSDCCVTFWSNAVLCWKSLWCVYCLGWTYPFYYASGGAGCQCMKDIAYCIYAMVMACWLTQTQAAIRILEEEKNAGVYKQRISQYQWRKPLEVMVTVPIGVKGGSWFGVRVPDGRILHVRCPMFEGPGYQMIVTYQPRVNGLSDHPPMSPKGARLRTTVDGVPLVAAMAANPVAIAPTAPLEVGSPRATAIVPTASPQAVSVFFCVCLRSVSTFSLTFRLH</sequence>
<dbReference type="EMBL" id="HBIV01018544">
    <property type="protein sequence ID" value="CAE0661843.1"/>
    <property type="molecule type" value="Transcribed_RNA"/>
</dbReference>